<dbReference type="Gene3D" id="1.10.510.10">
    <property type="entry name" value="Transferase(Phosphotransferase) domain 1"/>
    <property type="match status" value="1"/>
</dbReference>
<dbReference type="PROSITE" id="PS50011">
    <property type="entry name" value="PROTEIN_KINASE_DOM"/>
    <property type="match status" value="1"/>
</dbReference>
<feature type="domain" description="Protein kinase" evidence="3">
    <location>
        <begin position="27"/>
        <end position="271"/>
    </location>
</feature>
<dbReference type="GO" id="GO:0005524">
    <property type="term" value="F:ATP binding"/>
    <property type="evidence" value="ECO:0007669"/>
    <property type="project" value="UniProtKB-KW"/>
</dbReference>
<dbReference type="Pfam" id="PF00069">
    <property type="entry name" value="Pkinase"/>
    <property type="match status" value="1"/>
</dbReference>
<organism evidence="4">
    <name type="scientific">Paramoeba aestuarina</name>
    <dbReference type="NCBI Taxonomy" id="180227"/>
    <lineage>
        <taxon>Eukaryota</taxon>
        <taxon>Amoebozoa</taxon>
        <taxon>Discosea</taxon>
        <taxon>Flabellinia</taxon>
        <taxon>Dactylopodida</taxon>
        <taxon>Paramoebidae</taxon>
        <taxon>Paramoeba</taxon>
    </lineage>
</organism>
<evidence type="ECO:0000256" key="1">
    <source>
        <dbReference type="ARBA" id="ARBA00022741"/>
    </source>
</evidence>
<keyword evidence="2" id="KW-0067">ATP-binding</keyword>
<name>A0A7S4JTK3_9EUKA</name>
<reference evidence="4" key="1">
    <citation type="submission" date="2021-01" db="EMBL/GenBank/DDBJ databases">
        <authorList>
            <person name="Corre E."/>
            <person name="Pelletier E."/>
            <person name="Niang G."/>
            <person name="Scheremetjew M."/>
            <person name="Finn R."/>
            <person name="Kale V."/>
            <person name="Holt S."/>
            <person name="Cochrane G."/>
            <person name="Meng A."/>
            <person name="Brown T."/>
            <person name="Cohen L."/>
        </authorList>
    </citation>
    <scope>NUCLEOTIDE SEQUENCE</scope>
    <source>
        <strain evidence="4">SoJaBio B1-5/56/2</strain>
    </source>
</reference>
<protein>
    <recommendedName>
        <fullName evidence="3">Protein kinase domain-containing protein</fullName>
    </recommendedName>
</protein>
<proteinExistence type="predicted"/>
<dbReference type="GO" id="GO:0004674">
    <property type="term" value="F:protein serine/threonine kinase activity"/>
    <property type="evidence" value="ECO:0007669"/>
    <property type="project" value="TreeGrafter"/>
</dbReference>
<dbReference type="PANTHER" id="PTHR48012">
    <property type="entry name" value="STERILE20-LIKE KINASE, ISOFORM B-RELATED"/>
    <property type="match status" value="1"/>
</dbReference>
<dbReference type="InterPro" id="IPR000719">
    <property type="entry name" value="Prot_kinase_dom"/>
</dbReference>
<evidence type="ECO:0000259" key="3">
    <source>
        <dbReference type="PROSITE" id="PS50011"/>
    </source>
</evidence>
<gene>
    <name evidence="4" type="ORF">NAES01612_LOCUS2221</name>
</gene>
<evidence type="ECO:0000256" key="2">
    <source>
        <dbReference type="ARBA" id="ARBA00022840"/>
    </source>
</evidence>
<keyword evidence="1" id="KW-0547">Nucleotide-binding</keyword>
<accession>A0A7S4JTK3</accession>
<dbReference type="GO" id="GO:0005737">
    <property type="term" value="C:cytoplasm"/>
    <property type="evidence" value="ECO:0007669"/>
    <property type="project" value="TreeGrafter"/>
</dbReference>
<dbReference type="SUPFAM" id="SSF56112">
    <property type="entry name" value="Protein kinase-like (PK-like)"/>
    <property type="match status" value="1"/>
</dbReference>
<dbReference type="PANTHER" id="PTHR48012:SF2">
    <property type="entry name" value="STERILE20-LIKE KINASE, ISOFORM B"/>
    <property type="match status" value="1"/>
</dbReference>
<dbReference type="SMART" id="SM00220">
    <property type="entry name" value="S_TKc"/>
    <property type="match status" value="1"/>
</dbReference>
<evidence type="ECO:0000313" key="4">
    <source>
        <dbReference type="EMBL" id="CAE2273867.1"/>
    </source>
</evidence>
<dbReference type="InterPro" id="IPR050629">
    <property type="entry name" value="STE20/SPS1-PAK"/>
</dbReference>
<dbReference type="AlphaFoldDB" id="A0A7S4JTK3"/>
<dbReference type="InterPro" id="IPR011009">
    <property type="entry name" value="Kinase-like_dom_sf"/>
</dbReference>
<dbReference type="EMBL" id="HBKR01003330">
    <property type="protein sequence ID" value="CAE2273867.1"/>
    <property type="molecule type" value="Transcribed_RNA"/>
</dbReference>
<sequence length="307" mass="35726">MASGEEEIIKEWSSVIPFDERDPSLLFEFVEELGMAHTAKKKDTNETFLIQTYEVNQYLRRVHNEYLAMSKCEHEKIAKFYGSYLKENRIWIVLEYCAEGNVVDLMEDLELEEGLKEEEIKFIIRHVLLGLQYLHTKGTYHGDVKANNILLTDNGEVKLDAVCHRDRNFGDEQGAPYHMAPEVMSVLEYGPAADVWALGITAIELAENYPEIFDLPPLRFLFLFSTRSEPPKLTKSPESFSKEFHDFISKCLVKEKKDRWDVEMLMNHPWLGEKNKNDDDESPLMQTIMKRRWLKMEGGGVKPAKRK</sequence>